<name>A0A0A9EHG4_ARUDO</name>
<sequence>MQKPSCCSHCRA</sequence>
<accession>A0A0A9EHG4</accession>
<reference evidence="1" key="1">
    <citation type="submission" date="2014-09" db="EMBL/GenBank/DDBJ databases">
        <authorList>
            <person name="Magalhaes I.L.F."/>
            <person name="Oliveira U."/>
            <person name="Santos F.R."/>
            <person name="Vidigal T.H.D.A."/>
            <person name="Brescovit A.D."/>
            <person name="Santos A.J."/>
        </authorList>
    </citation>
    <scope>NUCLEOTIDE SEQUENCE</scope>
    <source>
        <tissue evidence="1">Shoot tissue taken approximately 20 cm above the soil surface</tissue>
    </source>
</reference>
<organism evidence="1">
    <name type="scientific">Arundo donax</name>
    <name type="common">Giant reed</name>
    <name type="synonym">Donax arundinaceus</name>
    <dbReference type="NCBI Taxonomy" id="35708"/>
    <lineage>
        <taxon>Eukaryota</taxon>
        <taxon>Viridiplantae</taxon>
        <taxon>Streptophyta</taxon>
        <taxon>Embryophyta</taxon>
        <taxon>Tracheophyta</taxon>
        <taxon>Spermatophyta</taxon>
        <taxon>Magnoliopsida</taxon>
        <taxon>Liliopsida</taxon>
        <taxon>Poales</taxon>
        <taxon>Poaceae</taxon>
        <taxon>PACMAD clade</taxon>
        <taxon>Arundinoideae</taxon>
        <taxon>Arundineae</taxon>
        <taxon>Arundo</taxon>
    </lineage>
</organism>
<reference evidence="1" key="2">
    <citation type="journal article" date="2015" name="Data Brief">
        <title>Shoot transcriptome of the giant reed, Arundo donax.</title>
        <authorList>
            <person name="Barrero R.A."/>
            <person name="Guerrero F.D."/>
            <person name="Moolhuijzen P."/>
            <person name="Goolsby J.A."/>
            <person name="Tidwell J."/>
            <person name="Bellgard S.E."/>
            <person name="Bellgard M.I."/>
        </authorList>
    </citation>
    <scope>NUCLEOTIDE SEQUENCE</scope>
    <source>
        <tissue evidence="1">Shoot tissue taken approximately 20 cm above the soil surface</tissue>
    </source>
</reference>
<evidence type="ECO:0000313" key="1">
    <source>
        <dbReference type="EMBL" id="JAD99516.1"/>
    </source>
</evidence>
<proteinExistence type="predicted"/>
<protein>
    <submittedName>
        <fullName evidence="1">Uncharacterized protein</fullName>
    </submittedName>
</protein>
<dbReference type="EMBL" id="GBRH01198379">
    <property type="protein sequence ID" value="JAD99516.1"/>
    <property type="molecule type" value="Transcribed_RNA"/>
</dbReference>